<dbReference type="Pfam" id="PF09179">
    <property type="entry name" value="TilS"/>
    <property type="match status" value="1"/>
</dbReference>
<dbReference type="OMA" id="KVRWACE"/>
<dbReference type="GO" id="GO:0002100">
    <property type="term" value="P:tRNA wobble adenosine to inosine editing"/>
    <property type="evidence" value="ECO:0007669"/>
    <property type="project" value="InterPro"/>
</dbReference>
<dbReference type="GO" id="GO:0005737">
    <property type="term" value="C:cytoplasm"/>
    <property type="evidence" value="ECO:0007669"/>
    <property type="project" value="TreeGrafter"/>
</dbReference>
<dbReference type="STRING" id="742152.A0A2H3JEF8"/>
<dbReference type="EMBL" id="KB468053">
    <property type="protein sequence ID" value="PCH39935.1"/>
    <property type="molecule type" value="Genomic_DNA"/>
</dbReference>
<evidence type="ECO:0000259" key="4">
    <source>
        <dbReference type="PROSITE" id="PS50280"/>
    </source>
</evidence>
<reference evidence="5 6" key="1">
    <citation type="journal article" date="2012" name="Science">
        <title>The Paleozoic origin of enzymatic lignin decomposition reconstructed from 31 fungal genomes.</title>
        <authorList>
            <person name="Floudas D."/>
            <person name="Binder M."/>
            <person name="Riley R."/>
            <person name="Barry K."/>
            <person name="Blanchette R.A."/>
            <person name="Henrissat B."/>
            <person name="Martinez A.T."/>
            <person name="Otillar R."/>
            <person name="Spatafora J.W."/>
            <person name="Yadav J.S."/>
            <person name="Aerts A."/>
            <person name="Benoit I."/>
            <person name="Boyd A."/>
            <person name="Carlson A."/>
            <person name="Copeland A."/>
            <person name="Coutinho P.M."/>
            <person name="de Vries R.P."/>
            <person name="Ferreira P."/>
            <person name="Findley K."/>
            <person name="Foster B."/>
            <person name="Gaskell J."/>
            <person name="Glotzer D."/>
            <person name="Gorecki P."/>
            <person name="Heitman J."/>
            <person name="Hesse C."/>
            <person name="Hori C."/>
            <person name="Igarashi K."/>
            <person name="Jurgens J.A."/>
            <person name="Kallen N."/>
            <person name="Kersten P."/>
            <person name="Kohler A."/>
            <person name="Kuees U."/>
            <person name="Kumar T.K.A."/>
            <person name="Kuo A."/>
            <person name="LaButti K."/>
            <person name="Larrondo L.F."/>
            <person name="Lindquist E."/>
            <person name="Ling A."/>
            <person name="Lombard V."/>
            <person name="Lucas S."/>
            <person name="Lundell T."/>
            <person name="Martin R."/>
            <person name="McLaughlin D.J."/>
            <person name="Morgenstern I."/>
            <person name="Morin E."/>
            <person name="Murat C."/>
            <person name="Nagy L.G."/>
            <person name="Nolan M."/>
            <person name="Ohm R.A."/>
            <person name="Patyshakuliyeva A."/>
            <person name="Rokas A."/>
            <person name="Ruiz-Duenas F.J."/>
            <person name="Sabat G."/>
            <person name="Salamov A."/>
            <person name="Samejima M."/>
            <person name="Schmutz J."/>
            <person name="Slot J.C."/>
            <person name="St John F."/>
            <person name="Stenlid J."/>
            <person name="Sun H."/>
            <person name="Sun S."/>
            <person name="Syed K."/>
            <person name="Tsang A."/>
            <person name="Wiebenga A."/>
            <person name="Young D."/>
            <person name="Pisabarro A."/>
            <person name="Eastwood D.C."/>
            <person name="Martin F."/>
            <person name="Cullen D."/>
            <person name="Grigoriev I.V."/>
            <person name="Hibbett D.S."/>
        </authorList>
    </citation>
    <scope>NUCLEOTIDE SEQUENCE [LARGE SCALE GENOMIC DNA]</scope>
    <source>
        <strain evidence="5 6">MD-104</strain>
    </source>
</reference>
<accession>A0A2H3JEF8</accession>
<keyword evidence="1" id="KW-0819">tRNA processing</keyword>
<dbReference type="SUPFAM" id="SSF82199">
    <property type="entry name" value="SET domain"/>
    <property type="match status" value="1"/>
</dbReference>
<dbReference type="InterPro" id="IPR001214">
    <property type="entry name" value="SET_dom"/>
</dbReference>
<dbReference type="GO" id="GO:0046872">
    <property type="term" value="F:metal ion binding"/>
    <property type="evidence" value="ECO:0007669"/>
    <property type="project" value="UniProtKB-KW"/>
</dbReference>
<feature type="region of interest" description="Disordered" evidence="3">
    <location>
        <begin position="1"/>
        <end position="23"/>
    </location>
</feature>
<feature type="domain" description="SET" evidence="4">
    <location>
        <begin position="27"/>
        <end position="135"/>
    </location>
</feature>
<name>A0A2H3JEF8_WOLCO</name>
<gene>
    <name evidence="5" type="ORF">WOLCODRAFT_136570</name>
</gene>
<evidence type="ECO:0000313" key="6">
    <source>
        <dbReference type="Proteomes" id="UP000218811"/>
    </source>
</evidence>
<dbReference type="Proteomes" id="UP000218811">
    <property type="component" value="Unassembled WGS sequence"/>
</dbReference>
<comment type="similarity">
    <text evidence="2">Belongs to the cytidine and deoxycytidylate deaminase family. ADAT3 subfamily.</text>
</comment>
<evidence type="ECO:0000256" key="2">
    <source>
        <dbReference type="ARBA" id="ARBA00038160"/>
    </source>
</evidence>
<dbReference type="OrthoDB" id="3180714at2759"/>
<dbReference type="Gene3D" id="3.40.140.10">
    <property type="entry name" value="Cytidine Deaminase, domain 2"/>
    <property type="match status" value="1"/>
</dbReference>
<dbReference type="PANTHER" id="PTHR11079">
    <property type="entry name" value="CYTOSINE DEAMINASE FAMILY MEMBER"/>
    <property type="match status" value="1"/>
</dbReference>
<dbReference type="InterPro" id="IPR015262">
    <property type="entry name" value="tRNA_Ile_lys_synt_subst-bd"/>
</dbReference>
<evidence type="ECO:0000256" key="3">
    <source>
        <dbReference type="SAM" id="MobiDB-lite"/>
    </source>
</evidence>
<keyword evidence="6" id="KW-1185">Reference proteome</keyword>
<dbReference type="GO" id="GO:0005634">
    <property type="term" value="C:nucleus"/>
    <property type="evidence" value="ECO:0007669"/>
    <property type="project" value="TreeGrafter"/>
</dbReference>
<dbReference type="SMART" id="SM00317">
    <property type="entry name" value="SET"/>
    <property type="match status" value="1"/>
</dbReference>
<feature type="compositionally biased region" description="Polar residues" evidence="3">
    <location>
        <begin position="403"/>
        <end position="420"/>
    </location>
</feature>
<sequence length="531" mass="58983">MHPANFAAQISGEAEQEAQAPEHLNSTGCRIAISKGKGRGVFASRVIEAHTVIEISPVLLFSSQEYEEHGRHTVLDHYTFKWRDGRMALALGLGSLFNHSQTPNVSYTLDVGTESIRYTATRRIDKDEELCIFYGHNLWFDPIDAAPSTASEEPDDGWGGLSILGNETNILEEQMRSFKGGNPDDVISEDDLPFTRIRLTSDDEEDEIHAVRTEHAWVVDIPDARQTTVMLRWLKQSGLETPSMAHLKRIRRQGDKMTILLAYTRDCLDLPTLPPDVDLPQPYVIAVPCSAALTLMSLAHKNTYWPTVYAPRRKNETEEWSRGKVMWAYEAMIRVMKAAQQAQQMGELPTATYVPIPYDEGTRIATQLTEPIFAHDTRQSQAHPLRHAILNVVRTIADLRASPKNTENSAVSATTSSETQAVAAPSSLPIPIENDADANDVSPRNGAHYLLTSLTLFVTHEPCVMCSMALLHSRVKEIFYLVPMNSTGGCGGVACVPKLHGVNHRFGIGRWKDGERIAREYGIGLDSAMDV</sequence>
<organism evidence="5 6">
    <name type="scientific">Wolfiporia cocos (strain MD-104)</name>
    <name type="common">Brown rot fungus</name>
    <dbReference type="NCBI Taxonomy" id="742152"/>
    <lineage>
        <taxon>Eukaryota</taxon>
        <taxon>Fungi</taxon>
        <taxon>Dikarya</taxon>
        <taxon>Basidiomycota</taxon>
        <taxon>Agaricomycotina</taxon>
        <taxon>Agaricomycetes</taxon>
        <taxon>Polyporales</taxon>
        <taxon>Phaeolaceae</taxon>
        <taxon>Wolfiporia</taxon>
    </lineage>
</organism>
<dbReference type="PANTHER" id="PTHR11079:SF156">
    <property type="entry name" value="INACTIVE TRNA-SPECIFIC ADENOSINE DEAMINASE-LIKE PROTEIN 3-RELATED"/>
    <property type="match status" value="1"/>
</dbReference>
<proteinExistence type="inferred from homology"/>
<dbReference type="AlphaFoldDB" id="A0A2H3JEF8"/>
<dbReference type="PROSITE" id="PS50280">
    <property type="entry name" value="SET"/>
    <property type="match status" value="1"/>
</dbReference>
<evidence type="ECO:0000313" key="5">
    <source>
        <dbReference type="EMBL" id="PCH39935.1"/>
    </source>
</evidence>
<dbReference type="Gene3D" id="2.170.270.10">
    <property type="entry name" value="SET domain"/>
    <property type="match status" value="1"/>
</dbReference>
<dbReference type="InterPro" id="IPR016193">
    <property type="entry name" value="Cytidine_deaminase-like"/>
</dbReference>
<evidence type="ECO:0000256" key="1">
    <source>
        <dbReference type="ARBA" id="ARBA00022694"/>
    </source>
</evidence>
<dbReference type="GO" id="GO:0052717">
    <property type="term" value="F:tRNA-specific adenosine-34 deaminase activity"/>
    <property type="evidence" value="ECO:0007669"/>
    <property type="project" value="TreeGrafter"/>
</dbReference>
<dbReference type="InterPro" id="IPR046341">
    <property type="entry name" value="SET_dom_sf"/>
</dbReference>
<dbReference type="SUPFAM" id="SSF53927">
    <property type="entry name" value="Cytidine deaminase-like"/>
    <property type="match status" value="1"/>
</dbReference>
<dbReference type="Pfam" id="PF00856">
    <property type="entry name" value="SET"/>
    <property type="match status" value="1"/>
</dbReference>
<protein>
    <recommendedName>
        <fullName evidence="4">SET domain-containing protein</fullName>
    </recommendedName>
</protein>
<feature type="region of interest" description="Disordered" evidence="3">
    <location>
        <begin position="403"/>
        <end position="424"/>
    </location>
</feature>
<dbReference type="CDD" id="cd10540">
    <property type="entry name" value="SET_SpSet7-like"/>
    <property type="match status" value="1"/>
</dbReference>